<feature type="domain" description="Cytochrome b561 bacterial/Ni-hydrogenase" evidence="7">
    <location>
        <begin position="8"/>
        <end position="191"/>
    </location>
</feature>
<dbReference type="Pfam" id="PF01292">
    <property type="entry name" value="Ni_hydr_CYTB"/>
    <property type="match status" value="1"/>
</dbReference>
<keyword evidence="3 6" id="KW-0812">Transmembrane</keyword>
<dbReference type="RefSeq" id="WP_269484915.1">
    <property type="nucleotide sequence ID" value="NZ_JAPXGO010000005.1"/>
</dbReference>
<dbReference type="InterPro" id="IPR011577">
    <property type="entry name" value="Cyt_b561_bac/Ni-Hgenase"/>
</dbReference>
<dbReference type="PANTHER" id="PTHR30485:SF0">
    <property type="entry name" value="NI_FE-HYDROGENASE 1 B-TYPE CYTOCHROME SUBUNIT-RELATED"/>
    <property type="match status" value="1"/>
</dbReference>
<dbReference type="Proteomes" id="UP001075225">
    <property type="component" value="Unassembled WGS sequence"/>
</dbReference>
<accession>A0A9Q4KM65</accession>
<dbReference type="GO" id="GO:0005886">
    <property type="term" value="C:plasma membrane"/>
    <property type="evidence" value="ECO:0007669"/>
    <property type="project" value="UniProtKB-SubCell"/>
</dbReference>
<feature type="transmembrane region" description="Helical" evidence="6">
    <location>
        <begin position="124"/>
        <end position="145"/>
    </location>
</feature>
<keyword evidence="5 6" id="KW-0472">Membrane</keyword>
<evidence type="ECO:0000313" key="8">
    <source>
        <dbReference type="EMBL" id="MCZ6160214.1"/>
    </source>
</evidence>
<dbReference type="GO" id="GO:0022904">
    <property type="term" value="P:respiratory electron transport chain"/>
    <property type="evidence" value="ECO:0007669"/>
    <property type="project" value="InterPro"/>
</dbReference>
<dbReference type="GO" id="GO:0020037">
    <property type="term" value="F:heme binding"/>
    <property type="evidence" value="ECO:0007669"/>
    <property type="project" value="TreeGrafter"/>
</dbReference>
<proteinExistence type="predicted"/>
<evidence type="ECO:0000256" key="6">
    <source>
        <dbReference type="SAM" id="Phobius"/>
    </source>
</evidence>
<sequence length="217" mass="25086">MRDTVLKFPFSERMFHNVNLITWMILAFSGIIIYFGLIEESSIKFWMDLHIYIAVLFTVNFVGFVILNFDRFALMLRNLLIWDKDTFAWFKNFGGYPKKIFGINFGPEEVAPQGRFNAGQKPTYLFFIFMIFGLILTGWVLYALAPVVGKTTMVYMFYFHVWGSIIATAVALFGHLPMALLNKDDFKAMFGNGEVPLESAKEHSPKWIENDLVTVKQ</sequence>
<dbReference type="GO" id="GO:0009055">
    <property type="term" value="F:electron transfer activity"/>
    <property type="evidence" value="ECO:0007669"/>
    <property type="project" value="InterPro"/>
</dbReference>
<dbReference type="InterPro" id="IPR051542">
    <property type="entry name" value="Hydrogenase_cytochrome"/>
</dbReference>
<evidence type="ECO:0000256" key="4">
    <source>
        <dbReference type="ARBA" id="ARBA00022989"/>
    </source>
</evidence>
<gene>
    <name evidence="8" type="ORF">O6B32_06940</name>
</gene>
<comment type="subcellular location">
    <subcellularLocation>
        <location evidence="1">Cell membrane</location>
        <topology evidence="1">Multi-pass membrane protein</topology>
    </subcellularLocation>
</comment>
<name>A0A9Q4KM65_9BACT</name>
<dbReference type="PANTHER" id="PTHR30485">
    <property type="entry name" value="NI/FE-HYDROGENASE 1 B-TYPE CYTOCHROME SUBUNIT"/>
    <property type="match status" value="1"/>
</dbReference>
<keyword evidence="2" id="KW-1003">Cell membrane</keyword>
<dbReference type="AlphaFoldDB" id="A0A9Q4KM65"/>
<evidence type="ECO:0000259" key="7">
    <source>
        <dbReference type="Pfam" id="PF01292"/>
    </source>
</evidence>
<feature type="transmembrane region" description="Helical" evidence="6">
    <location>
        <begin position="20"/>
        <end position="37"/>
    </location>
</feature>
<evidence type="ECO:0000313" key="9">
    <source>
        <dbReference type="Proteomes" id="UP001075225"/>
    </source>
</evidence>
<evidence type="ECO:0000256" key="5">
    <source>
        <dbReference type="ARBA" id="ARBA00023136"/>
    </source>
</evidence>
<evidence type="ECO:0000256" key="1">
    <source>
        <dbReference type="ARBA" id="ARBA00004651"/>
    </source>
</evidence>
<dbReference type="EMBL" id="JAPXGO010000005">
    <property type="protein sequence ID" value="MCZ6160214.1"/>
    <property type="molecule type" value="Genomic_DNA"/>
</dbReference>
<evidence type="ECO:0000256" key="3">
    <source>
        <dbReference type="ARBA" id="ARBA00022692"/>
    </source>
</evidence>
<reference evidence="8" key="1">
    <citation type="submission" date="2022-12" db="EMBL/GenBank/DDBJ databases">
        <title>Species Delineation and Comparative Genomics within the Campylobacter ureolyticus Complex.</title>
        <authorList>
            <person name="Maki J."/>
            <person name="Howard M."/>
            <person name="Connelly S."/>
            <person name="Hardy D.J."/>
            <person name="Cameron A."/>
        </authorList>
    </citation>
    <scope>NUCLEOTIDE SEQUENCE</scope>
    <source>
        <strain evidence="8">URMC_787</strain>
    </source>
</reference>
<dbReference type="Gene3D" id="1.20.950.20">
    <property type="entry name" value="Transmembrane di-heme cytochromes, Chain C"/>
    <property type="match status" value="1"/>
</dbReference>
<dbReference type="InterPro" id="IPR016174">
    <property type="entry name" value="Di-haem_cyt_TM"/>
</dbReference>
<feature type="transmembrane region" description="Helical" evidence="6">
    <location>
        <begin position="49"/>
        <end position="69"/>
    </location>
</feature>
<protein>
    <submittedName>
        <fullName evidence="8">Cytochrome b/b6 domain-containing protein</fullName>
    </submittedName>
</protein>
<comment type="caution">
    <text evidence="8">The sequence shown here is derived from an EMBL/GenBank/DDBJ whole genome shotgun (WGS) entry which is preliminary data.</text>
</comment>
<evidence type="ECO:0000256" key="2">
    <source>
        <dbReference type="ARBA" id="ARBA00022475"/>
    </source>
</evidence>
<organism evidence="8 9">
    <name type="scientific">Campylobacter ureolyticus</name>
    <dbReference type="NCBI Taxonomy" id="827"/>
    <lineage>
        <taxon>Bacteria</taxon>
        <taxon>Pseudomonadati</taxon>
        <taxon>Campylobacterota</taxon>
        <taxon>Epsilonproteobacteria</taxon>
        <taxon>Campylobacterales</taxon>
        <taxon>Campylobacteraceae</taxon>
        <taxon>Campylobacter</taxon>
    </lineage>
</organism>
<keyword evidence="4 6" id="KW-1133">Transmembrane helix</keyword>
<feature type="transmembrane region" description="Helical" evidence="6">
    <location>
        <begin position="157"/>
        <end position="181"/>
    </location>
</feature>
<dbReference type="SUPFAM" id="SSF81342">
    <property type="entry name" value="Transmembrane di-heme cytochromes"/>
    <property type="match status" value="1"/>
</dbReference>